<protein>
    <recommendedName>
        <fullName evidence="3">RING-type domain-containing protein</fullName>
    </recommendedName>
</protein>
<reference evidence="1" key="1">
    <citation type="journal article" date="2020" name="Stud. Mycol.">
        <title>101 Dothideomycetes genomes: a test case for predicting lifestyles and emergence of pathogens.</title>
        <authorList>
            <person name="Haridas S."/>
            <person name="Albert R."/>
            <person name="Binder M."/>
            <person name="Bloem J."/>
            <person name="Labutti K."/>
            <person name="Salamov A."/>
            <person name="Andreopoulos B."/>
            <person name="Baker S."/>
            <person name="Barry K."/>
            <person name="Bills G."/>
            <person name="Bluhm B."/>
            <person name="Cannon C."/>
            <person name="Castanera R."/>
            <person name="Culley D."/>
            <person name="Daum C."/>
            <person name="Ezra D."/>
            <person name="Gonzalez J."/>
            <person name="Henrissat B."/>
            <person name="Kuo A."/>
            <person name="Liang C."/>
            <person name="Lipzen A."/>
            <person name="Lutzoni F."/>
            <person name="Magnuson J."/>
            <person name="Mondo S."/>
            <person name="Nolan M."/>
            <person name="Ohm R."/>
            <person name="Pangilinan J."/>
            <person name="Park H.-J."/>
            <person name="Ramirez L."/>
            <person name="Alfaro M."/>
            <person name="Sun H."/>
            <person name="Tritt A."/>
            <person name="Yoshinaga Y."/>
            <person name="Zwiers L.-H."/>
            <person name="Turgeon B."/>
            <person name="Goodwin S."/>
            <person name="Spatafora J."/>
            <person name="Crous P."/>
            <person name="Grigoriev I."/>
        </authorList>
    </citation>
    <scope>NUCLEOTIDE SEQUENCE</scope>
    <source>
        <strain evidence="1">CBS 116005</strain>
    </source>
</reference>
<gene>
    <name evidence="1" type="ORF">EJ03DRAFT_281861</name>
</gene>
<keyword evidence="2" id="KW-1185">Reference proteome</keyword>
<dbReference type="Gene3D" id="3.30.40.10">
    <property type="entry name" value="Zinc/RING finger domain, C3HC4 (zinc finger)"/>
    <property type="match status" value="1"/>
</dbReference>
<dbReference type="EMBL" id="ML995919">
    <property type="protein sequence ID" value="KAF2764530.1"/>
    <property type="molecule type" value="Genomic_DNA"/>
</dbReference>
<evidence type="ECO:0000313" key="2">
    <source>
        <dbReference type="Proteomes" id="UP000799436"/>
    </source>
</evidence>
<dbReference type="AlphaFoldDB" id="A0A6G1KVU0"/>
<evidence type="ECO:0000313" key="1">
    <source>
        <dbReference type="EMBL" id="KAF2764530.1"/>
    </source>
</evidence>
<accession>A0A6G1KVU0</accession>
<dbReference type="InterPro" id="IPR013083">
    <property type="entry name" value="Znf_RING/FYVE/PHD"/>
</dbReference>
<dbReference type="SUPFAM" id="SSF57850">
    <property type="entry name" value="RING/U-box"/>
    <property type="match status" value="1"/>
</dbReference>
<name>A0A6G1KVU0_9PEZI</name>
<organism evidence="1 2">
    <name type="scientific">Teratosphaeria nubilosa</name>
    <dbReference type="NCBI Taxonomy" id="161662"/>
    <lineage>
        <taxon>Eukaryota</taxon>
        <taxon>Fungi</taxon>
        <taxon>Dikarya</taxon>
        <taxon>Ascomycota</taxon>
        <taxon>Pezizomycotina</taxon>
        <taxon>Dothideomycetes</taxon>
        <taxon>Dothideomycetidae</taxon>
        <taxon>Mycosphaerellales</taxon>
        <taxon>Teratosphaeriaceae</taxon>
        <taxon>Teratosphaeria</taxon>
    </lineage>
</organism>
<dbReference type="Proteomes" id="UP000799436">
    <property type="component" value="Unassembled WGS sequence"/>
</dbReference>
<sequence>MATLDTAQIEFAKCVHHPLGCLGPSLTCIRSLEQDDIPAKFRCASCNQVAVDAVKLPCCDQAVCNACSQTLGDDCPVCAHSPLDSTELKPNKSLRISVNVWLRTEYKKR</sequence>
<feature type="non-terminal residue" evidence="1">
    <location>
        <position position="109"/>
    </location>
</feature>
<proteinExistence type="predicted"/>
<dbReference type="OrthoDB" id="106784at2759"/>
<evidence type="ECO:0008006" key="3">
    <source>
        <dbReference type="Google" id="ProtNLM"/>
    </source>
</evidence>